<evidence type="ECO:0000313" key="2">
    <source>
        <dbReference type="EMBL" id="ETX29208.1"/>
    </source>
</evidence>
<feature type="domain" description="DUF6894" evidence="1">
    <location>
        <begin position="3"/>
        <end position="69"/>
    </location>
</feature>
<dbReference type="InterPro" id="IPR054189">
    <property type="entry name" value="DUF6894"/>
</dbReference>
<proteinExistence type="predicted"/>
<dbReference type="Pfam" id="PF21834">
    <property type="entry name" value="DUF6894"/>
    <property type="match status" value="1"/>
</dbReference>
<keyword evidence="3" id="KW-1185">Reference proteome</keyword>
<dbReference type="Proteomes" id="UP000023430">
    <property type="component" value="Unassembled WGS sequence"/>
</dbReference>
<name>X7F902_9RHOB</name>
<accession>X7F902</accession>
<dbReference type="AlphaFoldDB" id="X7F902"/>
<comment type="caution">
    <text evidence="2">The sequence shown here is derived from an EMBL/GenBank/DDBJ whole genome shotgun (WGS) entry which is preliminary data.</text>
</comment>
<dbReference type="RefSeq" id="WP_051491892.1">
    <property type="nucleotide sequence ID" value="NZ_JAME01000011.1"/>
</dbReference>
<evidence type="ECO:0000259" key="1">
    <source>
        <dbReference type="Pfam" id="PF21834"/>
    </source>
</evidence>
<organism evidence="2 3">
    <name type="scientific">Roseivivax isoporae LMG 25204</name>
    <dbReference type="NCBI Taxonomy" id="1449351"/>
    <lineage>
        <taxon>Bacteria</taxon>
        <taxon>Pseudomonadati</taxon>
        <taxon>Pseudomonadota</taxon>
        <taxon>Alphaproteobacteria</taxon>
        <taxon>Rhodobacterales</taxon>
        <taxon>Roseobacteraceae</taxon>
        <taxon>Roseivivax</taxon>
    </lineage>
</organism>
<evidence type="ECO:0000313" key="3">
    <source>
        <dbReference type="Proteomes" id="UP000023430"/>
    </source>
</evidence>
<gene>
    <name evidence="2" type="ORF">RISW2_02005</name>
</gene>
<sequence>MGRYYFDIDDGRTRERDPDGQCLPSLWAARNTAVHELALIVRDELPDGDRATYVVVVRDEARVPVIVATASILCEVLDPDAT</sequence>
<dbReference type="OrthoDB" id="7867504at2"/>
<reference evidence="2 3" key="1">
    <citation type="submission" date="2014-01" db="EMBL/GenBank/DDBJ databases">
        <title>Roseivivax isoporae LMG 25204 Genome Sequencing.</title>
        <authorList>
            <person name="Lai Q."/>
            <person name="Li G."/>
            <person name="Shao Z."/>
        </authorList>
    </citation>
    <scope>NUCLEOTIDE SEQUENCE [LARGE SCALE GENOMIC DNA]</scope>
    <source>
        <strain evidence="2 3">LMG 25204</strain>
    </source>
</reference>
<dbReference type="EMBL" id="JAME01000011">
    <property type="protein sequence ID" value="ETX29208.1"/>
    <property type="molecule type" value="Genomic_DNA"/>
</dbReference>
<protein>
    <recommendedName>
        <fullName evidence="1">DUF6894 domain-containing protein</fullName>
    </recommendedName>
</protein>